<protein>
    <submittedName>
        <fullName evidence="1">Uncharacterized protein</fullName>
    </submittedName>
</protein>
<name>G8R499_OWEHD</name>
<dbReference type="Proteomes" id="UP000005631">
    <property type="component" value="Chromosome"/>
</dbReference>
<evidence type="ECO:0000313" key="1">
    <source>
        <dbReference type="EMBL" id="AEV34199.1"/>
    </source>
</evidence>
<organism evidence="1 2">
    <name type="scientific">Owenweeksia hongkongensis (strain DSM 17368 / CIP 108786 / JCM 12287 / NRRL B-23963 / UST20020801)</name>
    <dbReference type="NCBI Taxonomy" id="926562"/>
    <lineage>
        <taxon>Bacteria</taxon>
        <taxon>Pseudomonadati</taxon>
        <taxon>Bacteroidota</taxon>
        <taxon>Flavobacteriia</taxon>
        <taxon>Flavobacteriales</taxon>
        <taxon>Owenweeksiaceae</taxon>
        <taxon>Owenweeksia</taxon>
    </lineage>
</organism>
<dbReference type="HOGENOM" id="CLU_3330938_0_0_10"/>
<proteinExistence type="predicted"/>
<dbReference type="EMBL" id="CP003156">
    <property type="protein sequence ID" value="AEV34199.1"/>
    <property type="molecule type" value="Genomic_DNA"/>
</dbReference>
<accession>G8R499</accession>
<keyword evidence="2" id="KW-1185">Reference proteome</keyword>
<sequence length="38" mass="4524">MLVYTNYRSTHVYRIEFKTLKLLLIVEMGMKESCIQTA</sequence>
<dbReference type="KEGG" id="oho:Oweho_3248"/>
<dbReference type="AlphaFoldDB" id="G8R499"/>
<evidence type="ECO:0000313" key="2">
    <source>
        <dbReference type="Proteomes" id="UP000005631"/>
    </source>
</evidence>
<gene>
    <name evidence="1" type="ordered locus">Oweho_3248</name>
</gene>
<reference evidence="1 2" key="1">
    <citation type="journal article" date="2012" name="Stand. Genomic Sci.">
        <title>Genome sequence of the orange-pigmented seawater bacterium Owenweeksia hongkongensis type strain (UST20020801(T)).</title>
        <authorList>
            <person name="Riedel T."/>
            <person name="Held B."/>
            <person name="Nolan M."/>
            <person name="Lucas S."/>
            <person name="Lapidus A."/>
            <person name="Tice H."/>
            <person name="Del Rio T.G."/>
            <person name="Cheng J.F."/>
            <person name="Han C."/>
            <person name="Tapia R."/>
            <person name="Goodwin L.A."/>
            <person name="Pitluck S."/>
            <person name="Liolios K."/>
            <person name="Mavromatis K."/>
            <person name="Pagani I."/>
            <person name="Ivanova N."/>
            <person name="Mikhailova N."/>
            <person name="Pati A."/>
            <person name="Chen A."/>
            <person name="Palaniappan K."/>
            <person name="Rohde M."/>
            <person name="Tindall B.J."/>
            <person name="Detter J.C."/>
            <person name="Goker M."/>
            <person name="Woyke T."/>
            <person name="Bristow J."/>
            <person name="Eisen J.A."/>
            <person name="Markowitz V."/>
            <person name="Hugenholtz P."/>
            <person name="Klenk H.P."/>
            <person name="Kyrpides N.C."/>
        </authorList>
    </citation>
    <scope>NUCLEOTIDE SEQUENCE</scope>
    <source>
        <strain evidence="2">DSM 17368 / JCM 12287 / NRRL B-23963</strain>
    </source>
</reference>